<evidence type="ECO:0000313" key="4">
    <source>
        <dbReference type="Proteomes" id="UP001595990"/>
    </source>
</evidence>
<reference evidence="4" key="1">
    <citation type="journal article" date="2019" name="Int. J. Syst. Evol. Microbiol.">
        <title>The Global Catalogue of Microorganisms (GCM) 10K type strain sequencing project: providing services to taxonomists for standard genome sequencing and annotation.</title>
        <authorList>
            <consortium name="The Broad Institute Genomics Platform"/>
            <consortium name="The Broad Institute Genome Sequencing Center for Infectious Disease"/>
            <person name="Wu L."/>
            <person name="Ma J."/>
        </authorList>
    </citation>
    <scope>NUCLEOTIDE SEQUENCE [LARGE SCALE GENOMIC DNA]</scope>
    <source>
        <strain evidence="4">CECT 8064</strain>
    </source>
</reference>
<dbReference type="EMBL" id="JBHSFS010000019">
    <property type="protein sequence ID" value="MFC4517316.1"/>
    <property type="molecule type" value="Genomic_DNA"/>
</dbReference>
<sequence>MADRDPSHADEPAGEQSFADRLNTLFATAHPAERGPYTNAEVARAVNVSATYIGNLRSGTSTNPGYELLKNLAQHFNVPVAYFFDAGDGETAREDIAFLGFLKEAGVRQVALRTVASLDTDALDALIPVLKHLSGTQAGGRKQAQPRRPALPSPDERSPSRTGARWA</sequence>
<evidence type="ECO:0000259" key="2">
    <source>
        <dbReference type="PROSITE" id="PS50943"/>
    </source>
</evidence>
<feature type="domain" description="HTH cro/C1-type" evidence="2">
    <location>
        <begin position="40"/>
        <end position="83"/>
    </location>
</feature>
<proteinExistence type="predicted"/>
<dbReference type="InterPro" id="IPR010982">
    <property type="entry name" value="Lambda_DNA-bd_dom_sf"/>
</dbReference>
<dbReference type="Pfam" id="PF01381">
    <property type="entry name" value="HTH_3"/>
    <property type="match status" value="1"/>
</dbReference>
<feature type="region of interest" description="Disordered" evidence="1">
    <location>
        <begin position="136"/>
        <end position="167"/>
    </location>
</feature>
<dbReference type="RefSeq" id="WP_417924011.1">
    <property type="nucleotide sequence ID" value="NZ_JBHSFS010000019.1"/>
</dbReference>
<evidence type="ECO:0000256" key="1">
    <source>
        <dbReference type="SAM" id="MobiDB-lite"/>
    </source>
</evidence>
<dbReference type="Proteomes" id="UP001595990">
    <property type="component" value="Unassembled WGS sequence"/>
</dbReference>
<keyword evidence="4" id="KW-1185">Reference proteome</keyword>
<organism evidence="3 4">
    <name type="scientific">Streptomyces ehimensis</name>
    <dbReference type="NCBI Taxonomy" id="68195"/>
    <lineage>
        <taxon>Bacteria</taxon>
        <taxon>Bacillati</taxon>
        <taxon>Actinomycetota</taxon>
        <taxon>Actinomycetes</taxon>
        <taxon>Kitasatosporales</taxon>
        <taxon>Streptomycetaceae</taxon>
        <taxon>Streptomyces</taxon>
    </lineage>
</organism>
<gene>
    <name evidence="3" type="ORF">ACFPEN_30945</name>
</gene>
<dbReference type="Gene3D" id="1.10.260.40">
    <property type="entry name" value="lambda repressor-like DNA-binding domains"/>
    <property type="match status" value="1"/>
</dbReference>
<dbReference type="InterPro" id="IPR001387">
    <property type="entry name" value="Cro/C1-type_HTH"/>
</dbReference>
<protein>
    <submittedName>
        <fullName evidence="3">Helix-turn-helix domain-containing protein</fullName>
    </submittedName>
</protein>
<accession>A0ABV9BTI0</accession>
<comment type="caution">
    <text evidence="3">The sequence shown here is derived from an EMBL/GenBank/DDBJ whole genome shotgun (WGS) entry which is preliminary data.</text>
</comment>
<name>A0ABV9BTI0_9ACTN</name>
<evidence type="ECO:0000313" key="3">
    <source>
        <dbReference type="EMBL" id="MFC4517316.1"/>
    </source>
</evidence>
<dbReference type="SUPFAM" id="SSF47413">
    <property type="entry name" value="lambda repressor-like DNA-binding domains"/>
    <property type="match status" value="1"/>
</dbReference>
<dbReference type="PROSITE" id="PS50943">
    <property type="entry name" value="HTH_CROC1"/>
    <property type="match status" value="1"/>
</dbReference>